<feature type="transmembrane region" description="Helical" evidence="1">
    <location>
        <begin position="225"/>
        <end position="245"/>
    </location>
</feature>
<gene>
    <name evidence="2" type="ORF">EDB81DRAFT_759640</name>
</gene>
<feature type="transmembrane region" description="Helical" evidence="1">
    <location>
        <begin position="147"/>
        <end position="164"/>
    </location>
</feature>
<feature type="transmembrane region" description="Helical" evidence="1">
    <location>
        <begin position="34"/>
        <end position="55"/>
    </location>
</feature>
<feature type="transmembrane region" description="Helical" evidence="1">
    <location>
        <begin position="67"/>
        <end position="96"/>
    </location>
</feature>
<keyword evidence="1" id="KW-0812">Transmembrane</keyword>
<feature type="transmembrane region" description="Helical" evidence="1">
    <location>
        <begin position="116"/>
        <end position="135"/>
    </location>
</feature>
<evidence type="ECO:0000313" key="2">
    <source>
        <dbReference type="EMBL" id="KAH7146364.1"/>
    </source>
</evidence>
<evidence type="ECO:0000256" key="1">
    <source>
        <dbReference type="SAM" id="Phobius"/>
    </source>
</evidence>
<dbReference type="AlphaFoldDB" id="A0A9P9EW27"/>
<sequence>MSDCSQWATLDDFGTYVDSLRDEWHFNESEMRVAVAYVMDLSLGIFLSLAVIILKPVHEPDDPAHEVYHIFVAGLAAFFDAGVYFAFALQLAAIAVLVRKDYGISTVDMGALETEISQAVAVLSLLPLLYPVALLEGSRDGMARHNARLLLLSLTVALSFYPFMSRCFHAFGESPIGSGKGDEVSSSDWHKVEDMCFPSGISGMLGFMNNTTYKALDGLELTISLIIYLFAFWILASLPGSRYPYKTRKDDTRSRRLLVNDWFGCHRFAAALPLFAAMGLVIPLLWVIFHLRILQKDLAESMGDKYTGGGWGFGQIVSLVLFMPVAVTIGYRWTFGEDWDRRDIS</sequence>
<reference evidence="2" key="1">
    <citation type="journal article" date="2021" name="Nat. Commun.">
        <title>Genetic determinants of endophytism in the Arabidopsis root mycobiome.</title>
        <authorList>
            <person name="Mesny F."/>
            <person name="Miyauchi S."/>
            <person name="Thiergart T."/>
            <person name="Pickel B."/>
            <person name="Atanasova L."/>
            <person name="Karlsson M."/>
            <person name="Huettel B."/>
            <person name="Barry K.W."/>
            <person name="Haridas S."/>
            <person name="Chen C."/>
            <person name="Bauer D."/>
            <person name="Andreopoulos W."/>
            <person name="Pangilinan J."/>
            <person name="LaButti K."/>
            <person name="Riley R."/>
            <person name="Lipzen A."/>
            <person name="Clum A."/>
            <person name="Drula E."/>
            <person name="Henrissat B."/>
            <person name="Kohler A."/>
            <person name="Grigoriev I.V."/>
            <person name="Martin F.M."/>
            <person name="Hacquard S."/>
        </authorList>
    </citation>
    <scope>NUCLEOTIDE SEQUENCE</scope>
    <source>
        <strain evidence="2">MPI-CAGE-AT-0147</strain>
    </source>
</reference>
<dbReference type="Proteomes" id="UP000738349">
    <property type="component" value="Unassembled WGS sequence"/>
</dbReference>
<organism evidence="2 3">
    <name type="scientific">Dactylonectria macrodidyma</name>
    <dbReference type="NCBI Taxonomy" id="307937"/>
    <lineage>
        <taxon>Eukaryota</taxon>
        <taxon>Fungi</taxon>
        <taxon>Dikarya</taxon>
        <taxon>Ascomycota</taxon>
        <taxon>Pezizomycotina</taxon>
        <taxon>Sordariomycetes</taxon>
        <taxon>Hypocreomycetidae</taxon>
        <taxon>Hypocreales</taxon>
        <taxon>Nectriaceae</taxon>
        <taxon>Dactylonectria</taxon>
    </lineage>
</organism>
<feature type="transmembrane region" description="Helical" evidence="1">
    <location>
        <begin position="309"/>
        <end position="331"/>
    </location>
</feature>
<dbReference type="EMBL" id="JAGMUV010000008">
    <property type="protein sequence ID" value="KAH7146364.1"/>
    <property type="molecule type" value="Genomic_DNA"/>
</dbReference>
<comment type="caution">
    <text evidence="2">The sequence shown here is derived from an EMBL/GenBank/DDBJ whole genome shotgun (WGS) entry which is preliminary data.</text>
</comment>
<protein>
    <submittedName>
        <fullName evidence="2">Uncharacterized protein</fullName>
    </submittedName>
</protein>
<dbReference type="OrthoDB" id="4582561at2759"/>
<keyword evidence="3" id="KW-1185">Reference proteome</keyword>
<keyword evidence="1" id="KW-0472">Membrane</keyword>
<keyword evidence="1" id="KW-1133">Transmembrane helix</keyword>
<accession>A0A9P9EW27</accession>
<proteinExistence type="predicted"/>
<name>A0A9P9EW27_9HYPO</name>
<feature type="transmembrane region" description="Helical" evidence="1">
    <location>
        <begin position="266"/>
        <end position="289"/>
    </location>
</feature>
<evidence type="ECO:0000313" key="3">
    <source>
        <dbReference type="Proteomes" id="UP000738349"/>
    </source>
</evidence>